<evidence type="ECO:0000256" key="1">
    <source>
        <dbReference type="SAM" id="Phobius"/>
    </source>
</evidence>
<gene>
    <name evidence="2" type="ORF">GCM10010439_37180</name>
</gene>
<evidence type="ECO:0000313" key="2">
    <source>
        <dbReference type="EMBL" id="GAA2728599.1"/>
    </source>
</evidence>
<sequence>MLAASAAHASVQPVAADAYDLTAGRLVGTAAALVALVGVVVGGSVLVRSAGRIGGGRRRAITSLVAGLTGMVVGALNLAVADGGPGTGNGVVGGALALLLGLIASVLGRLALVRSRRTGRTAGRSDDERVS</sequence>
<name>A0ABN3UB21_9ACTN</name>
<feature type="transmembrane region" description="Helical" evidence="1">
    <location>
        <begin position="91"/>
        <end position="112"/>
    </location>
</feature>
<feature type="transmembrane region" description="Helical" evidence="1">
    <location>
        <begin position="59"/>
        <end position="79"/>
    </location>
</feature>
<comment type="caution">
    <text evidence="2">The sequence shown here is derived from an EMBL/GenBank/DDBJ whole genome shotgun (WGS) entry which is preliminary data.</text>
</comment>
<reference evidence="2 3" key="1">
    <citation type="journal article" date="2019" name="Int. J. Syst. Evol. Microbiol.">
        <title>The Global Catalogue of Microorganisms (GCM) 10K type strain sequencing project: providing services to taxonomists for standard genome sequencing and annotation.</title>
        <authorList>
            <consortium name="The Broad Institute Genomics Platform"/>
            <consortium name="The Broad Institute Genome Sequencing Center for Infectious Disease"/>
            <person name="Wu L."/>
            <person name="Ma J."/>
        </authorList>
    </citation>
    <scope>NUCLEOTIDE SEQUENCE [LARGE SCALE GENOMIC DNA]</scope>
    <source>
        <strain evidence="2 3">JCM 8201</strain>
    </source>
</reference>
<dbReference type="InterPro" id="IPR045770">
    <property type="entry name" value="DUF6223"/>
</dbReference>
<accession>A0ABN3UB21</accession>
<proteinExistence type="predicted"/>
<keyword evidence="1" id="KW-1133">Transmembrane helix</keyword>
<dbReference type="Proteomes" id="UP001501842">
    <property type="component" value="Unassembled WGS sequence"/>
</dbReference>
<keyword evidence="1" id="KW-0472">Membrane</keyword>
<keyword evidence="3" id="KW-1185">Reference proteome</keyword>
<organism evidence="2 3">
    <name type="scientific">Actinocorallia aurantiaca</name>
    <dbReference type="NCBI Taxonomy" id="46204"/>
    <lineage>
        <taxon>Bacteria</taxon>
        <taxon>Bacillati</taxon>
        <taxon>Actinomycetota</taxon>
        <taxon>Actinomycetes</taxon>
        <taxon>Streptosporangiales</taxon>
        <taxon>Thermomonosporaceae</taxon>
        <taxon>Actinocorallia</taxon>
    </lineage>
</organism>
<protein>
    <submittedName>
        <fullName evidence="2">Uncharacterized protein</fullName>
    </submittedName>
</protein>
<keyword evidence="1" id="KW-0812">Transmembrane</keyword>
<dbReference type="EMBL" id="BAAATZ010000013">
    <property type="protein sequence ID" value="GAA2728599.1"/>
    <property type="molecule type" value="Genomic_DNA"/>
</dbReference>
<dbReference type="Pfam" id="PF19733">
    <property type="entry name" value="DUF6223"/>
    <property type="match status" value="1"/>
</dbReference>
<feature type="transmembrane region" description="Helical" evidence="1">
    <location>
        <begin position="26"/>
        <end position="47"/>
    </location>
</feature>
<evidence type="ECO:0000313" key="3">
    <source>
        <dbReference type="Proteomes" id="UP001501842"/>
    </source>
</evidence>